<dbReference type="NCBIfam" id="TIGR04183">
    <property type="entry name" value="Por_Secre_tail"/>
    <property type="match status" value="1"/>
</dbReference>
<dbReference type="EMBL" id="DSUT01000096">
    <property type="protein sequence ID" value="HGK28246.1"/>
    <property type="molecule type" value="Genomic_DNA"/>
</dbReference>
<protein>
    <submittedName>
        <fullName evidence="1">T9SS type A sorting domain-containing protein</fullName>
    </submittedName>
</protein>
<proteinExistence type="predicted"/>
<dbReference type="AlphaFoldDB" id="A0A7C4CB13"/>
<sequence>MSAGSGYDDFVVLNWTIANEGASAVNGLYAGVWSDFDIGTTPTQNTSTADTARRMIYMRQSSTANPTVGMVVLHPQSFRNLLSVDHARWVYPTDSCVRDAQKFRMLNGTIVQRNSNRPYDWSVLASIGPFDLEAGASQRLAVAFVGGVDENAIRANADSAQSWFNHNVGLADQPTLNRARRLAVTPNPFRRCAYVAYTARSAGRLELDVRDAAGRVVERVTADVPQGDGRFLWRPERLARGVYFLTVRTPDSAIETKVLKLD</sequence>
<dbReference type="InterPro" id="IPR026444">
    <property type="entry name" value="Secre_tail"/>
</dbReference>
<evidence type="ECO:0000313" key="1">
    <source>
        <dbReference type="EMBL" id="HGK28246.1"/>
    </source>
</evidence>
<comment type="caution">
    <text evidence="1">The sequence shown here is derived from an EMBL/GenBank/DDBJ whole genome shotgun (WGS) entry which is preliminary data.</text>
</comment>
<organism evidence="1">
    <name type="scientific">candidate division WOR-3 bacterium</name>
    <dbReference type="NCBI Taxonomy" id="2052148"/>
    <lineage>
        <taxon>Bacteria</taxon>
        <taxon>Bacteria division WOR-3</taxon>
    </lineage>
</organism>
<gene>
    <name evidence="1" type="ORF">ENS41_04750</name>
</gene>
<accession>A0A7C4CB13</accession>
<name>A0A7C4CB13_UNCW3</name>
<reference evidence="1" key="1">
    <citation type="journal article" date="2020" name="mSystems">
        <title>Genome- and Community-Level Interaction Insights into Carbon Utilization and Element Cycling Functions of Hydrothermarchaeota in Hydrothermal Sediment.</title>
        <authorList>
            <person name="Zhou Z."/>
            <person name="Liu Y."/>
            <person name="Xu W."/>
            <person name="Pan J."/>
            <person name="Luo Z.H."/>
            <person name="Li M."/>
        </authorList>
    </citation>
    <scope>NUCLEOTIDE SEQUENCE [LARGE SCALE GENOMIC DNA]</scope>
    <source>
        <strain evidence="1">SpSt-488</strain>
    </source>
</reference>